<proteinExistence type="predicted"/>
<evidence type="ECO:0000259" key="1">
    <source>
        <dbReference type="PROSITE" id="PS50097"/>
    </source>
</evidence>
<name>A0ABP1D834_9APHY</name>
<evidence type="ECO:0000313" key="3">
    <source>
        <dbReference type="Proteomes" id="UP001497453"/>
    </source>
</evidence>
<feature type="domain" description="BTB" evidence="1">
    <location>
        <begin position="17"/>
        <end position="87"/>
    </location>
</feature>
<dbReference type="Pfam" id="PF00651">
    <property type="entry name" value="BTB"/>
    <property type="match status" value="1"/>
</dbReference>
<protein>
    <recommendedName>
        <fullName evidence="1">BTB domain-containing protein</fullName>
    </recommendedName>
</protein>
<keyword evidence="3" id="KW-1185">Reference proteome</keyword>
<reference evidence="3" key="1">
    <citation type="submission" date="2024-04" db="EMBL/GenBank/DDBJ databases">
        <authorList>
            <person name="Shaw F."/>
            <person name="Minotto A."/>
        </authorList>
    </citation>
    <scope>NUCLEOTIDE SEQUENCE [LARGE SCALE GENOMIC DNA]</scope>
</reference>
<sequence length="503" mass="56162">MSLTLEVASAPFDNTKANVILRSCDNTDFYVYKEVLILASSFFEDMFSLHQPQDDIITIQTITTDSHPIIPVQEDKETLDYLLRLCYPILPPQPLTDLSFVSKVLRAALKYDVNKVVSLMKADLRSLGVQDPPCMFAIACQLRLEEEAIFSARTWREEVTDLDYGSLVAKSYRDEMNEISAGAFCRFLKFVRSSADSGPLCDPPTLTSSLAETDDRESNFDLTVGSNNTTEPFDLGEIYHLVPDVVLRSSDSIDIRCHKAILKLASPDNEILRRCSGDVEGAFQDGMPVVELDENGIILIKLLRLCYPFGEARFRNRIDAMESADGTTPFQTDLKVFDSAAKYQFEEDVLAAARMKWMNHVHLEPLRIFFLAVFLGRTAEAQLAAKELVIQHKPLESLDVENAEWCGSARYYRQLITYLRQYSGTGQGNDMENATAFATASVPAPLVLDALGKLHAKMRLNSKSQTAKAMASNEAVWELVREGQRSGIEGAVIPPIELDPLST</sequence>
<dbReference type="SMART" id="SM00225">
    <property type="entry name" value="BTB"/>
    <property type="match status" value="1"/>
</dbReference>
<dbReference type="InterPro" id="IPR011333">
    <property type="entry name" value="SKP1/BTB/POZ_sf"/>
</dbReference>
<organism evidence="2 3">
    <name type="scientific">Somion occarium</name>
    <dbReference type="NCBI Taxonomy" id="3059160"/>
    <lineage>
        <taxon>Eukaryota</taxon>
        <taxon>Fungi</taxon>
        <taxon>Dikarya</taxon>
        <taxon>Basidiomycota</taxon>
        <taxon>Agaricomycotina</taxon>
        <taxon>Agaricomycetes</taxon>
        <taxon>Polyporales</taxon>
        <taxon>Cerrenaceae</taxon>
        <taxon>Somion</taxon>
    </lineage>
</organism>
<dbReference type="Gene3D" id="3.30.710.10">
    <property type="entry name" value="Potassium Channel Kv1.1, Chain A"/>
    <property type="match status" value="1"/>
</dbReference>
<dbReference type="PROSITE" id="PS50097">
    <property type="entry name" value="BTB"/>
    <property type="match status" value="1"/>
</dbReference>
<dbReference type="InterPro" id="IPR000210">
    <property type="entry name" value="BTB/POZ_dom"/>
</dbReference>
<gene>
    <name evidence="2" type="ORF">GFSPODELE1_LOCUS4436</name>
</gene>
<dbReference type="Proteomes" id="UP001497453">
    <property type="component" value="Chromosome 3"/>
</dbReference>
<dbReference type="EMBL" id="OZ037946">
    <property type="protein sequence ID" value="CAL1703178.1"/>
    <property type="molecule type" value="Genomic_DNA"/>
</dbReference>
<evidence type="ECO:0000313" key="2">
    <source>
        <dbReference type="EMBL" id="CAL1703178.1"/>
    </source>
</evidence>
<dbReference type="SUPFAM" id="SSF54695">
    <property type="entry name" value="POZ domain"/>
    <property type="match status" value="1"/>
</dbReference>
<accession>A0ABP1D834</accession>